<organism evidence="4 5">
    <name type="scientific">Sphingobium jiangsuense</name>
    <dbReference type="NCBI Taxonomy" id="870476"/>
    <lineage>
        <taxon>Bacteria</taxon>
        <taxon>Pseudomonadati</taxon>
        <taxon>Pseudomonadota</taxon>
        <taxon>Alphaproteobacteria</taxon>
        <taxon>Sphingomonadales</taxon>
        <taxon>Sphingomonadaceae</taxon>
        <taxon>Sphingobium</taxon>
    </lineage>
</organism>
<feature type="chain" id="PRO_5030590375" evidence="2">
    <location>
        <begin position="23"/>
        <end position="188"/>
    </location>
</feature>
<evidence type="ECO:0000313" key="4">
    <source>
        <dbReference type="EMBL" id="MBB3928330.1"/>
    </source>
</evidence>
<comment type="caution">
    <text evidence="4">The sequence shown here is derived from an EMBL/GenBank/DDBJ whole genome shotgun (WGS) entry which is preliminary data.</text>
</comment>
<proteinExistence type="predicted"/>
<evidence type="ECO:0000256" key="2">
    <source>
        <dbReference type="SAM" id="SignalP"/>
    </source>
</evidence>
<sequence>MKKIAVAALAASVFALPAVAHAGGYIQVQGGLDAVSALDESKEGFAYGAAVGYDVPVSSNMFVGVEGSVDDSSTKYCIRSIDVVGDKACLRTGRDLSVVARVGTNLSEAGQLYVLAGYTNARLRLTYDDGATGANNFAYGENGDGLRLGAGYKHNFGQNLFGKIEYRYSNYESDISRHNVLAAVGFNF</sequence>
<dbReference type="Proteomes" id="UP000571950">
    <property type="component" value="Unassembled WGS sequence"/>
</dbReference>
<keyword evidence="1 2" id="KW-0732">Signal</keyword>
<evidence type="ECO:0000259" key="3">
    <source>
        <dbReference type="Pfam" id="PF13505"/>
    </source>
</evidence>
<keyword evidence="5" id="KW-1185">Reference proteome</keyword>
<dbReference type="InterPro" id="IPR027385">
    <property type="entry name" value="Beta-barrel_OMP"/>
</dbReference>
<dbReference type="RefSeq" id="WP_188073612.1">
    <property type="nucleotide sequence ID" value="NZ_BSPS01000044.1"/>
</dbReference>
<dbReference type="AlphaFoldDB" id="A0A7W6BQS5"/>
<gene>
    <name evidence="4" type="ORF">GGR43_004074</name>
</gene>
<dbReference type="EMBL" id="JACIDT010000022">
    <property type="protein sequence ID" value="MBB3928330.1"/>
    <property type="molecule type" value="Genomic_DNA"/>
</dbReference>
<accession>A0A7W6BQS5</accession>
<protein>
    <submittedName>
        <fullName evidence="4">Outer membrane immunogenic protein</fullName>
    </submittedName>
</protein>
<dbReference type="InterPro" id="IPR011250">
    <property type="entry name" value="OMP/PagP_B-barrel"/>
</dbReference>
<reference evidence="4 5" key="1">
    <citation type="submission" date="2020-08" db="EMBL/GenBank/DDBJ databases">
        <title>Genomic Encyclopedia of Type Strains, Phase IV (KMG-IV): sequencing the most valuable type-strain genomes for metagenomic binning, comparative biology and taxonomic classification.</title>
        <authorList>
            <person name="Goeker M."/>
        </authorList>
    </citation>
    <scope>NUCLEOTIDE SEQUENCE [LARGE SCALE GENOMIC DNA]</scope>
    <source>
        <strain evidence="4 5">DSM 26189</strain>
    </source>
</reference>
<dbReference type="Pfam" id="PF13505">
    <property type="entry name" value="OMP_b-brl"/>
    <property type="match status" value="1"/>
</dbReference>
<name>A0A7W6BQS5_9SPHN</name>
<dbReference type="SUPFAM" id="SSF56925">
    <property type="entry name" value="OMPA-like"/>
    <property type="match status" value="1"/>
</dbReference>
<evidence type="ECO:0000256" key="1">
    <source>
        <dbReference type="ARBA" id="ARBA00022729"/>
    </source>
</evidence>
<evidence type="ECO:0000313" key="5">
    <source>
        <dbReference type="Proteomes" id="UP000571950"/>
    </source>
</evidence>
<feature type="domain" description="Outer membrane protein beta-barrel" evidence="3">
    <location>
        <begin position="7"/>
        <end position="188"/>
    </location>
</feature>
<feature type="signal peptide" evidence="2">
    <location>
        <begin position="1"/>
        <end position="22"/>
    </location>
</feature>
<dbReference type="Gene3D" id="2.40.160.20">
    <property type="match status" value="1"/>
</dbReference>